<dbReference type="AlphaFoldDB" id="A0A8S1Q4D9"/>
<dbReference type="InterPro" id="IPR001932">
    <property type="entry name" value="PPM-type_phosphatase-like_dom"/>
</dbReference>
<dbReference type="InterPro" id="IPR015655">
    <property type="entry name" value="PP2C"/>
</dbReference>
<evidence type="ECO:0000313" key="3">
    <source>
        <dbReference type="Proteomes" id="UP000688137"/>
    </source>
</evidence>
<dbReference type="GO" id="GO:0004722">
    <property type="term" value="F:protein serine/threonine phosphatase activity"/>
    <property type="evidence" value="ECO:0007669"/>
    <property type="project" value="InterPro"/>
</dbReference>
<evidence type="ECO:0000313" key="2">
    <source>
        <dbReference type="EMBL" id="CAD8109550.1"/>
    </source>
</evidence>
<feature type="domain" description="PPM-type phosphatase" evidence="1">
    <location>
        <begin position="1"/>
        <end position="156"/>
    </location>
</feature>
<dbReference type="EMBL" id="CAJJDM010000145">
    <property type="protein sequence ID" value="CAD8109550.1"/>
    <property type="molecule type" value="Genomic_DNA"/>
</dbReference>
<dbReference type="OMA" id="EPEITHY"/>
<dbReference type="PROSITE" id="PS51746">
    <property type="entry name" value="PPM_2"/>
    <property type="match status" value="1"/>
</dbReference>
<keyword evidence="3" id="KW-1185">Reference proteome</keyword>
<comment type="caution">
    <text evidence="2">The sequence shown here is derived from an EMBL/GenBank/DDBJ whole genome shotgun (WGS) entry which is preliminary data.</text>
</comment>
<protein>
    <recommendedName>
        <fullName evidence="1">PPM-type phosphatase domain-containing protein</fullName>
    </recommendedName>
</protein>
<dbReference type="Proteomes" id="UP000688137">
    <property type="component" value="Unassembled WGS sequence"/>
</dbReference>
<accession>A0A8S1Q4D9</accession>
<proteinExistence type="predicted"/>
<dbReference type="Pfam" id="PF00481">
    <property type="entry name" value="PP2C"/>
    <property type="match status" value="1"/>
</dbReference>
<evidence type="ECO:0000259" key="1">
    <source>
        <dbReference type="PROSITE" id="PS51746"/>
    </source>
</evidence>
<sequence length="158" mass="18034">MLSRTNKWFLKNLSRDHKPDCQDEAERIINNGGRIDPYKDQNGQACGPLRVWNNGNVPGLAMTRSIGDQIAKSVGVIEKPEIFNFVLEKMDRVILLGSDGVFEFLSQQDILDSVTPHVDRMDVESACNHLLEMAHISWVQRSNKVIDDITFILIFMQY</sequence>
<dbReference type="PANTHER" id="PTHR47992">
    <property type="entry name" value="PROTEIN PHOSPHATASE"/>
    <property type="match status" value="1"/>
</dbReference>
<gene>
    <name evidence="2" type="ORF">PPRIM_AZ9-3.1.T1410043</name>
</gene>
<name>A0A8S1Q4D9_PARPR</name>
<reference evidence="2" key="1">
    <citation type="submission" date="2021-01" db="EMBL/GenBank/DDBJ databases">
        <authorList>
            <consortium name="Genoscope - CEA"/>
            <person name="William W."/>
        </authorList>
    </citation>
    <scope>NUCLEOTIDE SEQUENCE</scope>
</reference>
<organism evidence="2 3">
    <name type="scientific">Paramecium primaurelia</name>
    <dbReference type="NCBI Taxonomy" id="5886"/>
    <lineage>
        <taxon>Eukaryota</taxon>
        <taxon>Sar</taxon>
        <taxon>Alveolata</taxon>
        <taxon>Ciliophora</taxon>
        <taxon>Intramacronucleata</taxon>
        <taxon>Oligohymenophorea</taxon>
        <taxon>Peniculida</taxon>
        <taxon>Parameciidae</taxon>
        <taxon>Paramecium</taxon>
    </lineage>
</organism>
<dbReference type="CDD" id="cd00143">
    <property type="entry name" value="PP2Cc"/>
    <property type="match status" value="1"/>
</dbReference>